<dbReference type="InterPro" id="IPR050540">
    <property type="entry name" value="F-actin_Monoox_Mical"/>
</dbReference>
<dbReference type="PANTHER" id="PTHR23167">
    <property type="entry name" value="CALPONIN HOMOLOGY DOMAIN-CONTAINING PROTEIN DDB_G0272472-RELATED"/>
    <property type="match status" value="1"/>
</dbReference>
<dbReference type="CDD" id="cd21200">
    <property type="entry name" value="CH_SMTN-like"/>
    <property type="match status" value="1"/>
</dbReference>
<dbReference type="Pfam" id="PF00307">
    <property type="entry name" value="CH"/>
    <property type="match status" value="1"/>
</dbReference>
<feature type="domain" description="Calponin-homology (CH)" evidence="5">
    <location>
        <begin position="55"/>
        <end position="161"/>
    </location>
</feature>
<evidence type="ECO:0000256" key="4">
    <source>
        <dbReference type="SAM" id="Phobius"/>
    </source>
</evidence>
<name>A0A8S2LKG0_9BILA</name>
<dbReference type="FunFam" id="1.10.418.10:FF:000009">
    <property type="entry name" value="smoothelin isoform X2"/>
    <property type="match status" value="1"/>
</dbReference>
<dbReference type="PANTHER" id="PTHR23167:SF88">
    <property type="entry name" value="CALPONIN-HOMOLOGY (CH) DOMAIN-CONTAINING PROTEIN"/>
    <property type="match status" value="1"/>
</dbReference>
<reference evidence="6" key="1">
    <citation type="submission" date="2021-02" db="EMBL/GenBank/DDBJ databases">
        <authorList>
            <person name="Nowell W R."/>
        </authorList>
    </citation>
    <scope>NUCLEOTIDE SEQUENCE</scope>
</reference>
<dbReference type="InterPro" id="IPR001715">
    <property type="entry name" value="CH_dom"/>
</dbReference>
<evidence type="ECO:0000313" key="7">
    <source>
        <dbReference type="Proteomes" id="UP000681720"/>
    </source>
</evidence>
<keyword evidence="4" id="KW-0472">Membrane</keyword>
<keyword evidence="2" id="KW-0175">Coiled coil</keyword>
<organism evidence="6 7">
    <name type="scientific">Rotaria magnacalcarata</name>
    <dbReference type="NCBI Taxonomy" id="392030"/>
    <lineage>
        <taxon>Eukaryota</taxon>
        <taxon>Metazoa</taxon>
        <taxon>Spiralia</taxon>
        <taxon>Gnathifera</taxon>
        <taxon>Rotifera</taxon>
        <taxon>Eurotatoria</taxon>
        <taxon>Bdelloidea</taxon>
        <taxon>Philodinida</taxon>
        <taxon>Philodinidae</taxon>
        <taxon>Rotaria</taxon>
    </lineage>
</organism>
<feature type="transmembrane region" description="Helical" evidence="4">
    <location>
        <begin position="275"/>
        <end position="295"/>
    </location>
</feature>
<keyword evidence="1" id="KW-0597">Phosphoprotein</keyword>
<keyword evidence="4" id="KW-1133">Transmembrane helix</keyword>
<feature type="transmembrane region" description="Helical" evidence="4">
    <location>
        <begin position="356"/>
        <end position="373"/>
    </location>
</feature>
<evidence type="ECO:0000256" key="1">
    <source>
        <dbReference type="ARBA" id="ARBA00022553"/>
    </source>
</evidence>
<comment type="similarity">
    <text evidence="3">Belongs to the smoothelin family.</text>
</comment>
<keyword evidence="4" id="KW-0812">Transmembrane</keyword>
<dbReference type="AlphaFoldDB" id="A0A8S2LKG0"/>
<dbReference type="SUPFAM" id="SSF47576">
    <property type="entry name" value="Calponin-homology domain, CH-domain"/>
    <property type="match status" value="1"/>
</dbReference>
<evidence type="ECO:0000256" key="2">
    <source>
        <dbReference type="ARBA" id="ARBA00023054"/>
    </source>
</evidence>
<evidence type="ECO:0000256" key="3">
    <source>
        <dbReference type="ARBA" id="ARBA00061655"/>
    </source>
</evidence>
<dbReference type="Gene3D" id="1.10.418.10">
    <property type="entry name" value="Calponin-like domain"/>
    <property type="match status" value="1"/>
</dbReference>
<feature type="transmembrane region" description="Helical" evidence="4">
    <location>
        <begin position="315"/>
        <end position="335"/>
    </location>
</feature>
<sequence>RIKTTTMSGRNVRGGPGAAGGSKAAFAMFQQKDIAAGGTGKASSEQGSAAPTNPTSIKERLLVWCQQSTRGYQHVNVTNFSSSWADGMAFCALVHHYLPNSIDYDSLNPKDRRKNFEIAFKAAEDNGCAPLLEVNDMIEMGDKPDWKCVFTYIQSLYKHFVMMPQAIAARAATQAANYLSSMDDHSLSPKRRTYHTVQNIPQKTMDPKFIVVLFCVEAGALVFNTIHVNAPEIHIYNSYNQKPIVFNLTSQQIYSCFLTINHCIYEHKQLRFLKVIHVIFISIIVTCYCCLFTIILRKGENVKVQHDLGITWYGAMQLIVLLTLALHTLLMVIIYERDYMNIKNCNEDSRLIRAENFFTYVVLSMLEIAYIGFDILNRQVTIHALHQNFEHRARQAEYRIPSSNYNLRRKTSLSPAESFVTVNEEFTSELI</sequence>
<comment type="caution">
    <text evidence="6">The sequence shown here is derived from an EMBL/GenBank/DDBJ whole genome shotgun (WGS) entry which is preliminary data.</text>
</comment>
<dbReference type="SMART" id="SM00033">
    <property type="entry name" value="CH"/>
    <property type="match status" value="1"/>
</dbReference>
<proteinExistence type="inferred from homology"/>
<dbReference type="InterPro" id="IPR036872">
    <property type="entry name" value="CH_dom_sf"/>
</dbReference>
<accession>A0A8S2LKG0</accession>
<feature type="non-terminal residue" evidence="6">
    <location>
        <position position="1"/>
    </location>
</feature>
<protein>
    <recommendedName>
        <fullName evidence="5">Calponin-homology (CH) domain-containing protein</fullName>
    </recommendedName>
</protein>
<dbReference type="EMBL" id="CAJOBJ010002107">
    <property type="protein sequence ID" value="CAF3911375.1"/>
    <property type="molecule type" value="Genomic_DNA"/>
</dbReference>
<gene>
    <name evidence="6" type="ORF">GIL414_LOCUS7082</name>
</gene>
<evidence type="ECO:0000259" key="5">
    <source>
        <dbReference type="PROSITE" id="PS50021"/>
    </source>
</evidence>
<evidence type="ECO:0000313" key="6">
    <source>
        <dbReference type="EMBL" id="CAF3911375.1"/>
    </source>
</evidence>
<dbReference type="PROSITE" id="PS50021">
    <property type="entry name" value="CH"/>
    <property type="match status" value="1"/>
</dbReference>
<dbReference type="Proteomes" id="UP000681720">
    <property type="component" value="Unassembled WGS sequence"/>
</dbReference>